<accession>A0A061S213</accession>
<evidence type="ECO:0000256" key="1">
    <source>
        <dbReference type="SAM" id="MobiDB-lite"/>
    </source>
</evidence>
<evidence type="ECO:0000313" key="2">
    <source>
        <dbReference type="EMBL" id="JAC76960.1"/>
    </source>
</evidence>
<reference evidence="2" key="1">
    <citation type="submission" date="2014-05" db="EMBL/GenBank/DDBJ databases">
        <title>The transcriptome of the halophilic microalga Tetraselmis sp. GSL018 isolated from the Great Salt Lake, Utah.</title>
        <authorList>
            <person name="Jinkerson R.E."/>
            <person name="D'Adamo S."/>
            <person name="Posewitz M.C."/>
        </authorList>
    </citation>
    <scope>NUCLEOTIDE SEQUENCE</scope>
    <source>
        <strain evidence="2">GSL018</strain>
    </source>
</reference>
<dbReference type="AlphaFoldDB" id="A0A061S213"/>
<organism evidence="2">
    <name type="scientific">Tetraselmis sp. GSL018</name>
    <dbReference type="NCBI Taxonomy" id="582737"/>
    <lineage>
        <taxon>Eukaryota</taxon>
        <taxon>Viridiplantae</taxon>
        <taxon>Chlorophyta</taxon>
        <taxon>core chlorophytes</taxon>
        <taxon>Chlorodendrophyceae</taxon>
        <taxon>Chlorodendrales</taxon>
        <taxon>Chlorodendraceae</taxon>
        <taxon>Tetraselmis</taxon>
    </lineage>
</organism>
<dbReference type="EMBL" id="GBEZ01008589">
    <property type="protein sequence ID" value="JAC76960.1"/>
    <property type="molecule type" value="Transcribed_RNA"/>
</dbReference>
<sequence>MRMERGNLLKHATCQQLANTVWGSAKLGMLEGPLFAAVRQRLPGFAARMNAQEVSMCAWALANCSQDAASLLRETMASSRSTTGSMSARQVATLLWAAAKLGVVDSESTGVAAGRFVDVQDGASPRDLANTAWALAKLEIRNAEAVAAVCGAVCREAAAGRGGCRFSPSAAHHGLAALPRGARAEGRRCHRVPRGRGGAPAGGVQPPGHHQHRLRAGPDGATPRARRPQARRPGGGAAA</sequence>
<proteinExistence type="predicted"/>
<name>A0A061S213_9CHLO</name>
<protein>
    <submittedName>
        <fullName evidence="2">Uncharacterized protein</fullName>
    </submittedName>
</protein>
<feature type="non-terminal residue" evidence="2">
    <location>
        <position position="239"/>
    </location>
</feature>
<feature type="region of interest" description="Disordered" evidence="1">
    <location>
        <begin position="177"/>
        <end position="239"/>
    </location>
</feature>
<gene>
    <name evidence="2" type="ORF">TSPGSL018_18821</name>
</gene>